<dbReference type="AlphaFoldDB" id="W7LSQ6"/>
<evidence type="ECO:0000313" key="2">
    <source>
        <dbReference type="Proteomes" id="UP000009096"/>
    </source>
</evidence>
<name>W7LSQ6_GIBM7</name>
<organism evidence="1 2">
    <name type="scientific">Gibberella moniliformis (strain M3125 / FGSC 7600)</name>
    <name type="common">Maize ear and stalk rot fungus</name>
    <name type="synonym">Fusarium verticillioides</name>
    <dbReference type="NCBI Taxonomy" id="334819"/>
    <lineage>
        <taxon>Eukaryota</taxon>
        <taxon>Fungi</taxon>
        <taxon>Dikarya</taxon>
        <taxon>Ascomycota</taxon>
        <taxon>Pezizomycotina</taxon>
        <taxon>Sordariomycetes</taxon>
        <taxon>Hypocreomycetidae</taxon>
        <taxon>Hypocreales</taxon>
        <taxon>Nectriaceae</taxon>
        <taxon>Fusarium</taxon>
        <taxon>Fusarium fujikuroi species complex</taxon>
    </lineage>
</organism>
<dbReference type="KEGG" id="fvr:FVEG_15316"/>
<dbReference type="Proteomes" id="UP000009096">
    <property type="component" value="Chromosome 2"/>
</dbReference>
<dbReference type="EMBL" id="DS022245">
    <property type="protein sequence ID" value="EWG41597.1"/>
    <property type="molecule type" value="Genomic_DNA"/>
</dbReference>
<sequence length="131" mass="15307">MYKKWARNSQEPSLFLLLLLPLRLTCCALLRARLLYMLNRRHAFTDLTKSTGIFHNRFIRSLKTAFAKMYDTRFCAHCDGVKMAGFLVGDSSGRFMRAQENYCFLAAELGLELWLYRCVGNRFTFIEKTSK</sequence>
<protein>
    <submittedName>
        <fullName evidence="1">Uncharacterized protein</fullName>
    </submittedName>
</protein>
<evidence type="ECO:0000313" key="1">
    <source>
        <dbReference type="EMBL" id="EWG41596.1"/>
    </source>
</evidence>
<keyword evidence="2" id="KW-1185">Reference proteome</keyword>
<accession>W7LSQ6</accession>
<reference evidence="1 2" key="1">
    <citation type="journal article" date="2010" name="Nature">
        <title>Comparative genomics reveals mobile pathogenicity chromosomes in Fusarium.</title>
        <authorList>
            <person name="Ma L.J."/>
            <person name="van der Does H.C."/>
            <person name="Borkovich K.A."/>
            <person name="Coleman J.J."/>
            <person name="Daboussi M.J."/>
            <person name="Di Pietro A."/>
            <person name="Dufresne M."/>
            <person name="Freitag M."/>
            <person name="Grabherr M."/>
            <person name="Henrissat B."/>
            <person name="Houterman P.M."/>
            <person name="Kang S."/>
            <person name="Shim W.B."/>
            <person name="Woloshuk C."/>
            <person name="Xie X."/>
            <person name="Xu J.R."/>
            <person name="Antoniw J."/>
            <person name="Baker S.E."/>
            <person name="Bluhm B.H."/>
            <person name="Breakspear A."/>
            <person name="Brown D.W."/>
            <person name="Butchko R.A."/>
            <person name="Chapman S."/>
            <person name="Coulson R."/>
            <person name="Coutinho P.M."/>
            <person name="Danchin E.G."/>
            <person name="Diener A."/>
            <person name="Gale L.R."/>
            <person name="Gardiner D.M."/>
            <person name="Goff S."/>
            <person name="Hammond-Kosack K.E."/>
            <person name="Hilburn K."/>
            <person name="Hua-Van A."/>
            <person name="Jonkers W."/>
            <person name="Kazan K."/>
            <person name="Kodira C.D."/>
            <person name="Koehrsen M."/>
            <person name="Kumar L."/>
            <person name="Lee Y.H."/>
            <person name="Li L."/>
            <person name="Manners J.M."/>
            <person name="Miranda-Saavedra D."/>
            <person name="Mukherjee M."/>
            <person name="Park G."/>
            <person name="Park J."/>
            <person name="Park S.Y."/>
            <person name="Proctor R.H."/>
            <person name="Regev A."/>
            <person name="Ruiz-Roldan M.C."/>
            <person name="Sain D."/>
            <person name="Sakthikumar S."/>
            <person name="Sykes S."/>
            <person name="Schwartz D.C."/>
            <person name="Turgeon B.G."/>
            <person name="Wapinski I."/>
            <person name="Yoder O."/>
            <person name="Young S."/>
            <person name="Zeng Q."/>
            <person name="Zhou S."/>
            <person name="Galagan J."/>
            <person name="Cuomo C.A."/>
            <person name="Kistler H.C."/>
            <person name="Rep M."/>
        </authorList>
    </citation>
    <scope>NUCLEOTIDE SEQUENCE [LARGE SCALE GENOMIC DNA]</scope>
    <source>
        <strain evidence="1">7600</strain>
        <strain evidence="2">M3125 / FGSC 7600</strain>
    </source>
</reference>
<dbReference type="GeneID" id="30072192"/>
<dbReference type="RefSeq" id="XP_018747787.1">
    <property type="nucleotide sequence ID" value="XM_018904438.1"/>
</dbReference>
<dbReference type="RefSeq" id="XP_018747788.1">
    <property type="nucleotide sequence ID" value="XM_018904439.1"/>
</dbReference>
<dbReference type="VEuPathDB" id="FungiDB:FVEG_15316"/>
<dbReference type="EMBL" id="DS022245">
    <property type="protein sequence ID" value="EWG41596.1"/>
    <property type="molecule type" value="Genomic_DNA"/>
</dbReference>
<proteinExistence type="predicted"/>
<gene>
    <name evidence="1" type="ORF">FVEG_15316</name>
</gene>
<reference evidence="1" key="2">
    <citation type="submission" date="2013-11" db="EMBL/GenBank/DDBJ databases">
        <authorList>
            <consortium name="The Broad Institute Genome Sequencing Platform"/>
            <person name="Ma L.-J."/>
            <person name="Corby-Kistler H."/>
            <person name="Broz K."/>
            <person name="Gale L.R."/>
            <person name="Jonkers W."/>
            <person name="O'Donnell K."/>
            <person name="Ploetz R."/>
            <person name="Steinberg C."/>
            <person name="Schwartz D.C."/>
            <person name="VanEtten H."/>
            <person name="Zhou S."/>
            <person name="Young S.K."/>
            <person name="Zeng Q."/>
            <person name="Gargeya S."/>
            <person name="Fitzgerald M."/>
            <person name="Abouelleil A."/>
            <person name="Alvarado L."/>
            <person name="Chapman S.B."/>
            <person name="Gainer-Dewar J."/>
            <person name="Goldberg J."/>
            <person name="Griggs A."/>
            <person name="Gujja S."/>
            <person name="Hansen M."/>
            <person name="Howarth C."/>
            <person name="Imamovic A."/>
            <person name="Ireland A."/>
            <person name="Larimer J."/>
            <person name="McCowan C."/>
            <person name="Murphy C."/>
            <person name="Pearson M."/>
            <person name="Poon T.W."/>
            <person name="Priest M."/>
            <person name="Roberts A."/>
            <person name="Saif S."/>
            <person name="Shea T."/>
            <person name="Sykes S."/>
            <person name="Wortman J."/>
            <person name="Nusbaum C."/>
            <person name="Birren B."/>
        </authorList>
    </citation>
    <scope>NUCLEOTIDE SEQUENCE</scope>
    <source>
        <strain evidence="1">7600</strain>
    </source>
</reference>